<dbReference type="InterPro" id="IPR000504">
    <property type="entry name" value="RRM_dom"/>
</dbReference>
<feature type="region of interest" description="Disordered" evidence="2">
    <location>
        <begin position="351"/>
        <end position="382"/>
    </location>
</feature>
<feature type="compositionally biased region" description="Low complexity" evidence="2">
    <location>
        <begin position="684"/>
        <end position="705"/>
    </location>
</feature>
<feature type="compositionally biased region" description="Low complexity" evidence="2">
    <location>
        <begin position="179"/>
        <end position="191"/>
    </location>
</feature>
<dbReference type="InterPro" id="IPR012677">
    <property type="entry name" value="Nucleotide-bd_a/b_plait_sf"/>
</dbReference>
<dbReference type="PANTHER" id="PTHR46007">
    <property type="entry name" value="MEDIATOR OF RNA POLYMERASE II TRANSCRIPTION SUBUNIT 12"/>
    <property type="match status" value="1"/>
</dbReference>
<dbReference type="PANTHER" id="PTHR46007:SF8">
    <property type="entry name" value="C2H2-TYPE DOMAIN-CONTAINING PROTEIN"/>
    <property type="match status" value="1"/>
</dbReference>
<keyword evidence="1" id="KW-0694">RNA-binding</keyword>
<feature type="region of interest" description="Disordered" evidence="2">
    <location>
        <begin position="681"/>
        <end position="705"/>
    </location>
</feature>
<feature type="region of interest" description="Disordered" evidence="2">
    <location>
        <begin position="508"/>
        <end position="573"/>
    </location>
</feature>
<feature type="compositionally biased region" description="Low complexity" evidence="2">
    <location>
        <begin position="112"/>
        <end position="125"/>
    </location>
</feature>
<feature type="compositionally biased region" description="Polar residues" evidence="2">
    <location>
        <begin position="23"/>
        <end position="40"/>
    </location>
</feature>
<dbReference type="GO" id="GO:0003723">
    <property type="term" value="F:RNA binding"/>
    <property type="evidence" value="ECO:0007669"/>
    <property type="project" value="UniProtKB-UniRule"/>
</dbReference>
<dbReference type="Pfam" id="PF00076">
    <property type="entry name" value="RRM_1"/>
    <property type="match status" value="1"/>
</dbReference>
<accession>A0A7S3HPA9</accession>
<dbReference type="GO" id="GO:0003713">
    <property type="term" value="F:transcription coactivator activity"/>
    <property type="evidence" value="ECO:0007669"/>
    <property type="project" value="TreeGrafter"/>
</dbReference>
<sequence length="1089" mass="115235">MNSAAIQKSVFLEDDDEGVFKTHTGTTSSRESPNKVQMSVPNPKRTVPVNFLSLPDEDSYSPFLDEPLEPVPNSSLSHKSSLVKPSTTATPEIFEFSTEAQQHSSSLSVRTNGSAASNSDPSGSSRGVIGSARKSKSSNSMGPGGEGDSALGGWSNSLPGPILSRTTSPLGPVGGAIRPTSTSPAPTASTSRLHLLGSSTDRQVQLGLENIAAENTSLPSSLPTAWDSVQLQQQRQIQHMPICRPSSTPVYPTAITSLFKTDFDLGFDDGNDMHNNGISNNGHDMRGAGGPHFSDLLRNCDAPPALSGTIDHGVHTSQQQQQQQQQQGPVRGRDRDYSFGSLLGFNDLTSKLNLRGSNNTTNNELGTGLQQQQQQQQQGRRVAFDDNGLSTLNLTDNLLTNQGASARLMQSSNSLGHGSGGFFDFHGGGDVSGSNSIGHGGLTQRESLRAGLGALGGTVSAPPQFLTNLYATDGFGYDGSSITGASSAAAGRPLNTGSATTTTYASVIGGHQDHSSSGSPHPVAPTSRTHSPVPQIGFGLIPTTSQQQKQMRQSPVPGQPSTENKAAGDAGSMVDSSVEGAVLRSCREILAGAADRSLKAVELANTLRARVGTESLARVREQWGGLLSLLEKHGAHFRVDRIPKNDKVTLISNDGDEDDDAAVFGDGGGFGARLGGLRGGNASGGSRAHGSSAHSGESGGWSASSGASAAGATRCLHVGNVPANMSEVQLMREFEKFGQLDGLKLVSQRNGTRRFAFITFHSIEQAITARHCLSKVHPWKSAISFAHKEFTQHGGGNGGGVSSGGPSAPGHLPLHHHQQHHHQQQQQQLQHQIMMMRNAQLGMAAGSPYGAPPDYQQSQQLGGNLLYQMQNNHQMMMTHQQPGMNMLPSYPYMGAPYGGVLGGGQPQPPQHQASPYWMQQQQVHHLPLPPFANPGDSFLPLSIGTGGAPALHNFTASAQSLQAPLAEQQQQQLHTQSFPQPGADVDCPVLRLLCDDTYVPTQPWPVDAARDQPYCLAVIAQLQHFDGYTTISKLRGFLRNRVAAVDNIKSVPLKAMLVAYPQYFNLVSNYVHLVNTSLPTVGHGVAPAV</sequence>
<feature type="region of interest" description="Disordered" evidence="2">
    <location>
        <begin position="278"/>
        <end position="336"/>
    </location>
</feature>
<feature type="compositionally biased region" description="Polar residues" evidence="2">
    <location>
        <begin position="154"/>
        <end position="169"/>
    </location>
</feature>
<feature type="compositionally biased region" description="Polar residues" evidence="2">
    <location>
        <begin position="72"/>
        <end position="90"/>
    </location>
</feature>
<dbReference type="AlphaFoldDB" id="A0A7S3HPA9"/>
<dbReference type="CDD" id="cd00590">
    <property type="entry name" value="RRM_SF"/>
    <property type="match status" value="1"/>
</dbReference>
<dbReference type="InterPro" id="IPR035979">
    <property type="entry name" value="RBD_domain_sf"/>
</dbReference>
<feature type="compositionally biased region" description="Polar residues" evidence="2">
    <location>
        <begin position="542"/>
        <end position="553"/>
    </location>
</feature>
<proteinExistence type="predicted"/>
<evidence type="ECO:0000256" key="2">
    <source>
        <dbReference type="SAM" id="MobiDB-lite"/>
    </source>
</evidence>
<feature type="domain" description="RRM" evidence="3">
    <location>
        <begin position="714"/>
        <end position="769"/>
    </location>
</feature>
<dbReference type="GO" id="GO:0016592">
    <property type="term" value="C:mediator complex"/>
    <property type="evidence" value="ECO:0007669"/>
    <property type="project" value="TreeGrafter"/>
</dbReference>
<evidence type="ECO:0000259" key="3">
    <source>
        <dbReference type="PROSITE" id="PS50102"/>
    </source>
</evidence>
<dbReference type="EMBL" id="HBIC01058613">
    <property type="protein sequence ID" value="CAE0301276.1"/>
    <property type="molecule type" value="Transcribed_RNA"/>
</dbReference>
<organism evidence="4">
    <name type="scientific">Spumella elongata</name>
    <dbReference type="NCBI Taxonomy" id="89044"/>
    <lineage>
        <taxon>Eukaryota</taxon>
        <taxon>Sar</taxon>
        <taxon>Stramenopiles</taxon>
        <taxon>Ochrophyta</taxon>
        <taxon>Chrysophyceae</taxon>
        <taxon>Chromulinales</taxon>
        <taxon>Chromulinaceae</taxon>
        <taxon>Spumella</taxon>
    </lineage>
</organism>
<dbReference type="SUPFAM" id="SSF54928">
    <property type="entry name" value="RNA-binding domain, RBD"/>
    <property type="match status" value="1"/>
</dbReference>
<feature type="region of interest" description="Disordered" evidence="2">
    <location>
        <begin position="791"/>
        <end position="828"/>
    </location>
</feature>
<reference evidence="4" key="1">
    <citation type="submission" date="2021-01" db="EMBL/GenBank/DDBJ databases">
        <authorList>
            <person name="Corre E."/>
            <person name="Pelletier E."/>
            <person name="Niang G."/>
            <person name="Scheremetjew M."/>
            <person name="Finn R."/>
            <person name="Kale V."/>
            <person name="Holt S."/>
            <person name="Cochrane G."/>
            <person name="Meng A."/>
            <person name="Brown T."/>
            <person name="Cohen L."/>
        </authorList>
    </citation>
    <scope>NUCLEOTIDE SEQUENCE</scope>
    <source>
        <strain evidence="4">CCAP 955/1</strain>
    </source>
</reference>
<dbReference type="GO" id="GO:0045944">
    <property type="term" value="P:positive regulation of transcription by RNA polymerase II"/>
    <property type="evidence" value="ECO:0007669"/>
    <property type="project" value="TreeGrafter"/>
</dbReference>
<dbReference type="Gene3D" id="3.30.70.330">
    <property type="match status" value="1"/>
</dbReference>
<protein>
    <recommendedName>
        <fullName evidence="3">RRM domain-containing protein</fullName>
    </recommendedName>
</protein>
<evidence type="ECO:0000313" key="4">
    <source>
        <dbReference type="EMBL" id="CAE0301276.1"/>
    </source>
</evidence>
<dbReference type="PROSITE" id="PS50102">
    <property type="entry name" value="RRM"/>
    <property type="match status" value="1"/>
</dbReference>
<dbReference type="SMART" id="SM00360">
    <property type="entry name" value="RRM"/>
    <property type="match status" value="1"/>
</dbReference>
<feature type="compositionally biased region" description="Low complexity" evidence="2">
    <location>
        <begin position="318"/>
        <end position="327"/>
    </location>
</feature>
<name>A0A7S3HPA9_9STRA</name>
<feature type="region of interest" description="Disordered" evidence="2">
    <location>
        <begin position="1"/>
        <end position="191"/>
    </location>
</feature>
<feature type="compositionally biased region" description="Basic residues" evidence="2">
    <location>
        <begin position="813"/>
        <end position="823"/>
    </location>
</feature>
<evidence type="ECO:0000256" key="1">
    <source>
        <dbReference type="PROSITE-ProRule" id="PRU00176"/>
    </source>
</evidence>
<dbReference type="InterPro" id="IPR051647">
    <property type="entry name" value="Mediator_comp_sub12"/>
</dbReference>
<feature type="compositionally biased region" description="Polar residues" evidence="2">
    <location>
        <begin position="98"/>
        <end position="111"/>
    </location>
</feature>
<feature type="compositionally biased region" description="Gly residues" evidence="2">
    <location>
        <begin position="793"/>
        <end position="803"/>
    </location>
</feature>
<gene>
    <name evidence="4" type="ORF">SELO1098_LOCUS30132</name>
</gene>